<dbReference type="Gene3D" id="3.40.1690.10">
    <property type="entry name" value="secretion proteins EscU"/>
    <property type="match status" value="1"/>
</dbReference>
<dbReference type="GO" id="GO:0009306">
    <property type="term" value="P:protein secretion"/>
    <property type="evidence" value="ECO:0007669"/>
    <property type="project" value="InterPro"/>
</dbReference>
<reference evidence="1" key="1">
    <citation type="submission" date="2022-02" db="EMBL/GenBank/DDBJ databases">
        <title>Halalkalibacter sp. nov. isolated from Lonar Lake, India.</title>
        <authorList>
            <person name="Joshi A."/>
            <person name="Thite S."/>
            <person name="Lodha T."/>
        </authorList>
    </citation>
    <scope>NUCLEOTIDE SEQUENCE</scope>
    <source>
        <strain evidence="1">MEB205</strain>
    </source>
</reference>
<name>A0A9X2CS13_9BACI</name>
<dbReference type="AlphaFoldDB" id="A0A9X2CS13"/>
<dbReference type="Proteomes" id="UP001139150">
    <property type="component" value="Unassembled WGS sequence"/>
</dbReference>
<dbReference type="GO" id="GO:0005886">
    <property type="term" value="C:plasma membrane"/>
    <property type="evidence" value="ECO:0007669"/>
    <property type="project" value="TreeGrafter"/>
</dbReference>
<dbReference type="PANTHER" id="PTHR30531:SF12">
    <property type="entry name" value="FLAGELLAR BIOSYNTHETIC PROTEIN FLHB"/>
    <property type="match status" value="1"/>
</dbReference>
<organism evidence="1 2">
    <name type="scientific">Halalkalibacter alkaliphilus</name>
    <dbReference type="NCBI Taxonomy" id="2917993"/>
    <lineage>
        <taxon>Bacteria</taxon>
        <taxon>Bacillati</taxon>
        <taxon>Bacillota</taxon>
        <taxon>Bacilli</taxon>
        <taxon>Bacillales</taxon>
        <taxon>Bacillaceae</taxon>
        <taxon>Halalkalibacter</taxon>
    </lineage>
</organism>
<dbReference type="RefSeq" id="WP_250096051.1">
    <property type="nucleotide sequence ID" value="NZ_JAKRYL010000007.1"/>
</dbReference>
<gene>
    <name evidence="1" type="ORF">MF646_08420</name>
</gene>
<sequence length="99" mass="11189">MMVTKHFNHKQRRQVNGPTAAVIRYDNENGGTPKVVAHGKGQIANQIMELAKKNNVHMQEDASLVENLLDMDLGENIPPQLYSVMAEILLLIEEMEKSY</sequence>
<dbReference type="EMBL" id="JAKRYL010000007">
    <property type="protein sequence ID" value="MCL7747146.1"/>
    <property type="molecule type" value="Genomic_DNA"/>
</dbReference>
<dbReference type="InterPro" id="IPR029025">
    <property type="entry name" value="T3SS_substrate_exporter_C"/>
</dbReference>
<comment type="caution">
    <text evidence="1">The sequence shown here is derived from an EMBL/GenBank/DDBJ whole genome shotgun (WGS) entry which is preliminary data.</text>
</comment>
<accession>A0A9X2CS13</accession>
<evidence type="ECO:0000313" key="2">
    <source>
        <dbReference type="Proteomes" id="UP001139150"/>
    </source>
</evidence>
<dbReference type="InterPro" id="IPR006135">
    <property type="entry name" value="T3SS_substrate_exporter"/>
</dbReference>
<proteinExistence type="predicted"/>
<dbReference type="PANTHER" id="PTHR30531">
    <property type="entry name" value="FLAGELLAR BIOSYNTHETIC PROTEIN FLHB"/>
    <property type="match status" value="1"/>
</dbReference>
<protein>
    <submittedName>
        <fullName evidence="1">EscU/YscU/HrcU family type III secretion system export apparatus switch protein</fullName>
    </submittedName>
</protein>
<evidence type="ECO:0000313" key="1">
    <source>
        <dbReference type="EMBL" id="MCL7747146.1"/>
    </source>
</evidence>
<dbReference type="SUPFAM" id="SSF160544">
    <property type="entry name" value="EscU C-terminal domain-like"/>
    <property type="match status" value="1"/>
</dbReference>
<dbReference type="Pfam" id="PF01312">
    <property type="entry name" value="Bac_export_2"/>
    <property type="match status" value="1"/>
</dbReference>
<keyword evidence="2" id="KW-1185">Reference proteome</keyword>